<dbReference type="InParanoid" id="A0A259TXV9"/>
<evidence type="ECO:0000256" key="8">
    <source>
        <dbReference type="SAM" id="SignalP"/>
    </source>
</evidence>
<keyword evidence="11" id="KW-1185">Reference proteome</keyword>
<comment type="subcellular location">
    <subcellularLocation>
        <location evidence="1">Cell outer membrane</location>
        <topology evidence="1">Multi-pass membrane protein</topology>
    </subcellularLocation>
</comment>
<evidence type="ECO:0000313" key="11">
    <source>
        <dbReference type="Proteomes" id="UP000216446"/>
    </source>
</evidence>
<evidence type="ECO:0000256" key="7">
    <source>
        <dbReference type="ARBA" id="ARBA00023237"/>
    </source>
</evidence>
<dbReference type="Gene3D" id="2.170.130.10">
    <property type="entry name" value="TonB-dependent receptor, plug domain"/>
    <property type="match status" value="1"/>
</dbReference>
<dbReference type="SUPFAM" id="SSF49464">
    <property type="entry name" value="Carboxypeptidase regulatory domain-like"/>
    <property type="match status" value="1"/>
</dbReference>
<evidence type="ECO:0000256" key="1">
    <source>
        <dbReference type="ARBA" id="ARBA00004571"/>
    </source>
</evidence>
<dbReference type="PANTHER" id="PTHR30069:SF29">
    <property type="entry name" value="HEMOGLOBIN AND HEMOGLOBIN-HAPTOGLOBIN-BINDING PROTEIN 1-RELATED"/>
    <property type="match status" value="1"/>
</dbReference>
<evidence type="ECO:0000313" key="10">
    <source>
        <dbReference type="EMBL" id="OZC02530.1"/>
    </source>
</evidence>
<dbReference type="InterPro" id="IPR012910">
    <property type="entry name" value="Plug_dom"/>
</dbReference>
<dbReference type="RefSeq" id="WP_179271040.1">
    <property type="nucleotide sequence ID" value="NZ_MQWB01000001.1"/>
</dbReference>
<dbReference type="GO" id="GO:0044718">
    <property type="term" value="P:siderophore transmembrane transport"/>
    <property type="evidence" value="ECO:0007669"/>
    <property type="project" value="TreeGrafter"/>
</dbReference>
<dbReference type="InterPro" id="IPR037066">
    <property type="entry name" value="Plug_dom_sf"/>
</dbReference>
<name>A0A259TXV9_9BACT</name>
<keyword evidence="3" id="KW-1134">Transmembrane beta strand</keyword>
<dbReference type="InterPro" id="IPR008969">
    <property type="entry name" value="CarboxyPept-like_regulatory"/>
</dbReference>
<dbReference type="Proteomes" id="UP000216446">
    <property type="component" value="Unassembled WGS sequence"/>
</dbReference>
<dbReference type="PANTHER" id="PTHR30069">
    <property type="entry name" value="TONB-DEPENDENT OUTER MEMBRANE RECEPTOR"/>
    <property type="match status" value="1"/>
</dbReference>
<dbReference type="SUPFAM" id="SSF56935">
    <property type="entry name" value="Porins"/>
    <property type="match status" value="1"/>
</dbReference>
<protein>
    <recommendedName>
        <fullName evidence="9">TonB-dependent receptor plug domain-containing protein</fullName>
    </recommendedName>
</protein>
<feature type="signal peptide" evidence="8">
    <location>
        <begin position="1"/>
        <end position="19"/>
    </location>
</feature>
<evidence type="ECO:0000259" key="9">
    <source>
        <dbReference type="Pfam" id="PF07715"/>
    </source>
</evidence>
<evidence type="ECO:0000256" key="2">
    <source>
        <dbReference type="ARBA" id="ARBA00022448"/>
    </source>
</evidence>
<dbReference type="GO" id="GO:0009279">
    <property type="term" value="C:cell outer membrane"/>
    <property type="evidence" value="ECO:0007669"/>
    <property type="project" value="UniProtKB-SubCell"/>
</dbReference>
<evidence type="ECO:0000256" key="5">
    <source>
        <dbReference type="ARBA" id="ARBA00022729"/>
    </source>
</evidence>
<keyword evidence="6" id="KW-0472">Membrane</keyword>
<evidence type="ECO:0000256" key="4">
    <source>
        <dbReference type="ARBA" id="ARBA00022692"/>
    </source>
</evidence>
<gene>
    <name evidence="10" type="ORF">BSZ36_05800</name>
</gene>
<comment type="caution">
    <text evidence="10">The sequence shown here is derived from an EMBL/GenBank/DDBJ whole genome shotgun (WGS) entry which is preliminary data.</text>
</comment>
<dbReference type="InterPro" id="IPR036942">
    <property type="entry name" value="Beta-barrel_TonB_sf"/>
</dbReference>
<dbReference type="Gene3D" id="2.40.170.20">
    <property type="entry name" value="TonB-dependent receptor, beta-barrel domain"/>
    <property type="match status" value="1"/>
</dbReference>
<keyword evidence="4" id="KW-0812">Transmembrane</keyword>
<keyword evidence="2" id="KW-0813">Transport</keyword>
<feature type="domain" description="TonB-dependent receptor plug" evidence="9">
    <location>
        <begin position="145"/>
        <end position="223"/>
    </location>
</feature>
<evidence type="ECO:0000256" key="3">
    <source>
        <dbReference type="ARBA" id="ARBA00022452"/>
    </source>
</evidence>
<keyword evidence="7" id="KW-0998">Cell outer membrane</keyword>
<sequence length="787" mass="86281">MLRFLVLALLLLASGAAQAQSITLSGFVRDADTRETLIGASVYAPGEQRGAVTNIYGFFSLTLPHTPEADSSDVLVISYVGYEPLALRLDRTEDQEFDVALVPQADVLGTAVVTADRAERADETTRMGTVTIAAADLKKIPVLLGEADVLKALQLLPGVQGGTEGTSGFYVRGGGPDQNLLLLDGAPIYNANHLFGFFSVFNGDALSNVELVKGGFPARYGGRLSSVVDMRMREGNQREVTGQGSIGIIASRLTIEAPIVQDKASFIISGRRTYADLLARPFIPDGQDAGYYFWDLNAKANATLSPKDRIFGSFYGGNDRFFADYEDGGDRNKNTMDWGNRTGTLRYTRVLSPKLFLNTTLLASDYAFDLGAGFEERQRPGTEPSSFGLNYRSGIRDFSARGDVEWSPTPQHAVLSGLGVTHHRYRPGAVQVQLEEPGLASLDTLLAPSAPVSALEFQAYSEDDWRISDALRVNLGLHASLFSVDGRTFSSLEPRLAARYKLGRRTSVKASYAKMRQYVHLLTNSGIGLPTDLWVPATDRVPAQSSWQVASGVSRTFGDWSVESEVYWKEMDGLIEYREGTSFLGAAASDWEAAVTTGTGRSVGLEVLVRRDAGRTTGWLGYTFAKTDRTFPELNRGETFPFKYDRRHDIGFTVQHQATKGITLAMTWVYGTGSGFTAPTGRLPATYTTAVRETLANQGRFFGEGYTYASRNSSRLPAYHRMDLGMTWNGRTWWGEHALVLGVYNVYARKNPFFVTAETADDQSEGLSLRGYSVFQAVPSISYQFQF</sequence>
<evidence type="ECO:0000256" key="6">
    <source>
        <dbReference type="ARBA" id="ARBA00023136"/>
    </source>
</evidence>
<feature type="chain" id="PRO_5012717535" description="TonB-dependent receptor plug domain-containing protein" evidence="8">
    <location>
        <begin position="20"/>
        <end position="787"/>
    </location>
</feature>
<dbReference type="InterPro" id="IPR039426">
    <property type="entry name" value="TonB-dep_rcpt-like"/>
</dbReference>
<dbReference type="EMBL" id="MQWB01000001">
    <property type="protein sequence ID" value="OZC02530.1"/>
    <property type="molecule type" value="Genomic_DNA"/>
</dbReference>
<dbReference type="Pfam" id="PF13715">
    <property type="entry name" value="CarbopepD_reg_2"/>
    <property type="match status" value="1"/>
</dbReference>
<dbReference type="AlphaFoldDB" id="A0A259TXV9"/>
<dbReference type="GO" id="GO:0015344">
    <property type="term" value="F:siderophore uptake transmembrane transporter activity"/>
    <property type="evidence" value="ECO:0007669"/>
    <property type="project" value="TreeGrafter"/>
</dbReference>
<reference evidence="10 11" key="1">
    <citation type="submission" date="2016-11" db="EMBL/GenBank/DDBJ databases">
        <title>Study of marine rhodopsin-containing bacteria.</title>
        <authorList>
            <person name="Yoshizawa S."/>
            <person name="Kumagai Y."/>
            <person name="Kogure K."/>
        </authorList>
    </citation>
    <scope>NUCLEOTIDE SEQUENCE [LARGE SCALE GENOMIC DNA]</scope>
    <source>
        <strain evidence="10 11">SG-29</strain>
    </source>
</reference>
<proteinExistence type="predicted"/>
<organism evidence="10 11">
    <name type="scientific">Rubricoccus marinus</name>
    <dbReference type="NCBI Taxonomy" id="716817"/>
    <lineage>
        <taxon>Bacteria</taxon>
        <taxon>Pseudomonadati</taxon>
        <taxon>Rhodothermota</taxon>
        <taxon>Rhodothermia</taxon>
        <taxon>Rhodothermales</taxon>
        <taxon>Rubricoccaceae</taxon>
        <taxon>Rubricoccus</taxon>
    </lineage>
</organism>
<accession>A0A259TXV9</accession>
<dbReference type="Pfam" id="PF07715">
    <property type="entry name" value="Plug"/>
    <property type="match status" value="1"/>
</dbReference>
<keyword evidence="5 8" id="KW-0732">Signal</keyword>